<dbReference type="AlphaFoldDB" id="A0A1X7SKZ2"/>
<protein>
    <recommendedName>
        <fullName evidence="1">Transcription initiation factor TFIID subunit 2 TPR repeats domain-containing protein</fullName>
    </recommendedName>
</protein>
<name>A0A1X7SKZ2_AMPQE</name>
<dbReference type="GO" id="GO:0000976">
    <property type="term" value="F:transcription cis-regulatory region binding"/>
    <property type="evidence" value="ECO:0007669"/>
    <property type="project" value="TreeGrafter"/>
</dbReference>
<dbReference type="PANTHER" id="PTHR15137:SF9">
    <property type="entry name" value="TRANSCRIPTION INITIATION FACTOR TFIID SUBUNIT 2"/>
    <property type="match status" value="1"/>
</dbReference>
<dbReference type="InterPro" id="IPR057991">
    <property type="entry name" value="TPR_TAF2_C"/>
</dbReference>
<dbReference type="EnsemblMetazoa" id="Aqu2.1.02796_001">
    <property type="protein sequence ID" value="Aqu2.1.02796_001"/>
    <property type="gene ID" value="Aqu2.1.02796"/>
</dbReference>
<dbReference type="InterPro" id="IPR037813">
    <property type="entry name" value="TAF2"/>
</dbReference>
<dbReference type="PANTHER" id="PTHR15137">
    <property type="entry name" value="TRANSCRIPTION INITIATION FACTOR TFIID"/>
    <property type="match status" value="1"/>
</dbReference>
<reference evidence="2" key="1">
    <citation type="submission" date="2017-05" db="UniProtKB">
        <authorList>
            <consortium name="EnsemblMetazoa"/>
        </authorList>
    </citation>
    <scope>IDENTIFICATION</scope>
</reference>
<dbReference type="GO" id="GO:0016251">
    <property type="term" value="F:RNA polymerase II general transcription initiation factor activity"/>
    <property type="evidence" value="ECO:0007669"/>
    <property type="project" value="TreeGrafter"/>
</dbReference>
<sequence length="84" mass="9601">AEVPVLWVRVDPEMQWIRYLKPSLPDTVWINVLQYERDVVAQVEAIDALKEYPSQSAVSALSDAVTNSSFYYHVRIKAIEALAH</sequence>
<dbReference type="GO" id="GO:0006367">
    <property type="term" value="P:transcription initiation at RNA polymerase II promoter"/>
    <property type="evidence" value="ECO:0007669"/>
    <property type="project" value="TreeGrafter"/>
</dbReference>
<organism evidence="2">
    <name type="scientific">Amphimedon queenslandica</name>
    <name type="common">Sponge</name>
    <dbReference type="NCBI Taxonomy" id="400682"/>
    <lineage>
        <taxon>Eukaryota</taxon>
        <taxon>Metazoa</taxon>
        <taxon>Porifera</taxon>
        <taxon>Demospongiae</taxon>
        <taxon>Heteroscleromorpha</taxon>
        <taxon>Haplosclerida</taxon>
        <taxon>Niphatidae</taxon>
        <taxon>Amphimedon</taxon>
    </lineage>
</organism>
<dbReference type="Pfam" id="PF25577">
    <property type="entry name" value="TPR_TAF2_C"/>
    <property type="match status" value="1"/>
</dbReference>
<proteinExistence type="predicted"/>
<feature type="domain" description="Transcription initiation factor TFIID subunit 2 TPR repeats" evidence="1">
    <location>
        <begin position="26"/>
        <end position="83"/>
    </location>
</feature>
<accession>A0A1X7SKZ2</accession>
<evidence type="ECO:0000259" key="1">
    <source>
        <dbReference type="Pfam" id="PF25577"/>
    </source>
</evidence>
<evidence type="ECO:0000313" key="2">
    <source>
        <dbReference type="EnsemblMetazoa" id="Aqu2.1.02796_001"/>
    </source>
</evidence>
<dbReference type="GO" id="GO:0003682">
    <property type="term" value="F:chromatin binding"/>
    <property type="evidence" value="ECO:0007669"/>
    <property type="project" value="TreeGrafter"/>
</dbReference>
<dbReference type="STRING" id="400682.A0A1X7SKZ2"/>
<dbReference type="InParanoid" id="A0A1X7SKZ2"/>
<dbReference type="OrthoDB" id="308861at2759"/>
<dbReference type="GO" id="GO:0005669">
    <property type="term" value="C:transcription factor TFIID complex"/>
    <property type="evidence" value="ECO:0007669"/>
    <property type="project" value="InterPro"/>
</dbReference>